<organism evidence="2 3">
    <name type="scientific">Chlamydomonas eustigma</name>
    <dbReference type="NCBI Taxonomy" id="1157962"/>
    <lineage>
        <taxon>Eukaryota</taxon>
        <taxon>Viridiplantae</taxon>
        <taxon>Chlorophyta</taxon>
        <taxon>core chlorophytes</taxon>
        <taxon>Chlorophyceae</taxon>
        <taxon>CS clade</taxon>
        <taxon>Chlamydomonadales</taxon>
        <taxon>Chlamydomonadaceae</taxon>
        <taxon>Chlamydomonas</taxon>
    </lineage>
</organism>
<feature type="region of interest" description="Disordered" evidence="1">
    <location>
        <begin position="874"/>
        <end position="925"/>
    </location>
</feature>
<dbReference type="CDD" id="cd23767">
    <property type="entry name" value="IQCD"/>
    <property type="match status" value="1"/>
</dbReference>
<keyword evidence="3" id="KW-1185">Reference proteome</keyword>
<feature type="region of interest" description="Disordered" evidence="1">
    <location>
        <begin position="472"/>
        <end position="491"/>
    </location>
</feature>
<feature type="compositionally biased region" description="Low complexity" evidence="1">
    <location>
        <begin position="108"/>
        <end position="120"/>
    </location>
</feature>
<reference evidence="2 3" key="1">
    <citation type="submission" date="2017-08" db="EMBL/GenBank/DDBJ databases">
        <title>Acidophilic green algal genome provides insights into adaptation to an acidic environment.</title>
        <authorList>
            <person name="Hirooka S."/>
            <person name="Hirose Y."/>
            <person name="Kanesaki Y."/>
            <person name="Higuchi S."/>
            <person name="Fujiwara T."/>
            <person name="Onuma R."/>
            <person name="Era A."/>
            <person name="Ohbayashi R."/>
            <person name="Uzuka A."/>
            <person name="Nozaki H."/>
            <person name="Yoshikawa H."/>
            <person name="Miyagishima S.Y."/>
        </authorList>
    </citation>
    <scope>NUCLEOTIDE SEQUENCE [LARGE SCALE GENOMIC DNA]</scope>
    <source>
        <strain evidence="2 3">NIES-2499</strain>
    </source>
</reference>
<feature type="region of interest" description="Disordered" evidence="1">
    <location>
        <begin position="324"/>
        <end position="351"/>
    </location>
</feature>
<dbReference type="Proteomes" id="UP000232323">
    <property type="component" value="Unassembled WGS sequence"/>
</dbReference>
<feature type="compositionally biased region" description="Low complexity" evidence="1">
    <location>
        <begin position="914"/>
        <end position="924"/>
    </location>
</feature>
<gene>
    <name evidence="2" type="ORF">CEUSTIGMA_g4411.t1</name>
</gene>
<comment type="caution">
    <text evidence="2">The sequence shown here is derived from an EMBL/GenBank/DDBJ whole genome shotgun (WGS) entry which is preliminary data.</text>
</comment>
<evidence type="ECO:0000313" key="3">
    <source>
        <dbReference type="Proteomes" id="UP000232323"/>
    </source>
</evidence>
<sequence>MEEAEEQAAAQAGRMYIMEGFNRTVQAAITIQRAFRAFKARRMAKGRWPHNSRRYLSSVDSRYWERAQRFGKKCPEYGWSLEAARQALEEATIAVEILEKDSDHDSSAIETSSQQHSSSTEGEELLELSGLGQNNEFIATYHERGKHDSTQPSAGRATSPEDEGVLRGKVNISHQKDKRFVTQSSPAYSALVGQAGSSAVNRLAAGSKVSQEPKVFQLESSACDVDASNLMPHSTAEAAPDGSRTQAAVAPKPYETYDRSEEVAYRRPLQAVKHRSGMNPAATVLKVDVFSASKVMPVFRLSAKQAAYMNGQLPLHILPSGKSISLSSPRNSSSQQHLAAGAAGSRHQPPATVQDALRPLMALDAQSDADSWKLGAVHVEEVSLLCNTSHDAFSDISLPPGLRGGADPKRVNFSESLKAISSTALKPLERVVHSNRFQRQSLPGLPPKESSMQPVLTTPSALCSKKKMFPPSRGICSQGRRARMSMPSGTQYDLPSGHRISLPGIAMPHVPPSGLSFHSADPFAPLQQQQQQQQQLRRQVLPPFAAPRLSQPGAAAQPWCHHSTSILDNDYQSNDHRDSRSSLEEKVTLSDGPLSFQTAASPVVAVSQQSMTCRPRHVSSAVAEVAANCCYLDENSRPSCSSVLRGCQTSWSLHQDENCGASLPQRDMGSVDDSAPGRSRVTGVSSGYNINPEVEWSKAQSFSNRPCSVVLGGAPQHRLSMHSWLGLNAGSPASRILGPGSSLTCQTEFNSAPEGLEGSGEEYSPADRATGPSSKMAAGIGVQCFDKCMLSKPSALRSPAANSPNSTLLSTVLSPAAASISSGGSLITSRVPSRHSFGRDSPLIMSAGGKFVCEPSEQLLGSFKASQQLLDSFRNQQRPAGCKPSRRRQTTTLMSSGVAVQGEAGKLRGDGEQRSGSGSTRGTSLMVCGQEPVTLQGGGLNSSLNSGLNSGQFRSRGVSEPGAHNLRAGRKAAQFNAVDQVASSQQGAEIQCAAACDRA</sequence>
<evidence type="ECO:0000313" key="2">
    <source>
        <dbReference type="EMBL" id="GAX76964.1"/>
    </source>
</evidence>
<dbReference type="PROSITE" id="PS50096">
    <property type="entry name" value="IQ"/>
    <property type="match status" value="1"/>
</dbReference>
<dbReference type="EMBL" id="BEGY01000021">
    <property type="protein sequence ID" value="GAX76964.1"/>
    <property type="molecule type" value="Genomic_DNA"/>
</dbReference>
<feature type="region of interest" description="Disordered" evidence="1">
    <location>
        <begin position="233"/>
        <end position="259"/>
    </location>
</feature>
<feature type="region of interest" description="Disordered" evidence="1">
    <location>
        <begin position="511"/>
        <end position="537"/>
    </location>
</feature>
<feature type="region of interest" description="Disordered" evidence="1">
    <location>
        <begin position="101"/>
        <end position="125"/>
    </location>
</feature>
<feature type="region of interest" description="Disordered" evidence="1">
    <location>
        <begin position="662"/>
        <end position="686"/>
    </location>
</feature>
<protein>
    <submittedName>
        <fullName evidence="2">Uncharacterized protein</fullName>
    </submittedName>
</protein>
<feature type="region of interest" description="Disordered" evidence="1">
    <location>
        <begin position="751"/>
        <end position="772"/>
    </location>
</feature>
<accession>A0A250X1I5</accession>
<name>A0A250X1I5_9CHLO</name>
<evidence type="ECO:0000256" key="1">
    <source>
        <dbReference type="SAM" id="MobiDB-lite"/>
    </source>
</evidence>
<feature type="compositionally biased region" description="Low complexity" evidence="1">
    <location>
        <begin position="324"/>
        <end position="334"/>
    </location>
</feature>
<feature type="compositionally biased region" description="Low complexity" evidence="1">
    <location>
        <begin position="526"/>
        <end position="537"/>
    </location>
</feature>
<dbReference type="AlphaFoldDB" id="A0A250X1I5"/>
<proteinExistence type="predicted"/>